<dbReference type="EMBL" id="JTDY01000835">
    <property type="protein sequence ID" value="KOB75728.1"/>
    <property type="molecule type" value="Genomic_DNA"/>
</dbReference>
<dbReference type="SUPFAM" id="SSF51206">
    <property type="entry name" value="cAMP-binding domain-like"/>
    <property type="match status" value="1"/>
</dbReference>
<dbReference type="STRING" id="104452.A0A0L7LJK8"/>
<accession>A0A0L7LJK8</accession>
<dbReference type="PANTHER" id="PTHR10217">
    <property type="entry name" value="VOLTAGE AND LIGAND GATED POTASSIUM CHANNEL"/>
    <property type="match status" value="1"/>
</dbReference>
<dbReference type="Proteomes" id="UP000037510">
    <property type="component" value="Unassembled WGS sequence"/>
</dbReference>
<evidence type="ECO:0000313" key="3">
    <source>
        <dbReference type="EMBL" id="KOB75728.1"/>
    </source>
</evidence>
<dbReference type="GO" id="GO:0042391">
    <property type="term" value="P:regulation of membrane potential"/>
    <property type="evidence" value="ECO:0007669"/>
    <property type="project" value="TreeGrafter"/>
</dbReference>
<dbReference type="GO" id="GO:0005249">
    <property type="term" value="F:voltage-gated potassium channel activity"/>
    <property type="evidence" value="ECO:0007669"/>
    <property type="project" value="TreeGrafter"/>
</dbReference>
<feature type="domain" description="Cyclic nucleotide-binding" evidence="2">
    <location>
        <begin position="353"/>
        <end position="429"/>
    </location>
</feature>
<evidence type="ECO:0000259" key="2">
    <source>
        <dbReference type="PROSITE" id="PS50042"/>
    </source>
</evidence>
<feature type="transmembrane region" description="Helical" evidence="1">
    <location>
        <begin position="278"/>
        <end position="304"/>
    </location>
</feature>
<dbReference type="InterPro" id="IPR014710">
    <property type="entry name" value="RmlC-like_jellyroll"/>
</dbReference>
<organism evidence="3 4">
    <name type="scientific">Operophtera brumata</name>
    <name type="common">Winter moth</name>
    <name type="synonym">Phalaena brumata</name>
    <dbReference type="NCBI Taxonomy" id="104452"/>
    <lineage>
        <taxon>Eukaryota</taxon>
        <taxon>Metazoa</taxon>
        <taxon>Ecdysozoa</taxon>
        <taxon>Arthropoda</taxon>
        <taxon>Hexapoda</taxon>
        <taxon>Insecta</taxon>
        <taxon>Pterygota</taxon>
        <taxon>Neoptera</taxon>
        <taxon>Endopterygota</taxon>
        <taxon>Lepidoptera</taxon>
        <taxon>Glossata</taxon>
        <taxon>Ditrysia</taxon>
        <taxon>Geometroidea</taxon>
        <taxon>Geometridae</taxon>
        <taxon>Larentiinae</taxon>
        <taxon>Operophtera</taxon>
    </lineage>
</organism>
<evidence type="ECO:0000256" key="1">
    <source>
        <dbReference type="SAM" id="Phobius"/>
    </source>
</evidence>
<evidence type="ECO:0000313" key="4">
    <source>
        <dbReference type="Proteomes" id="UP000037510"/>
    </source>
</evidence>
<keyword evidence="4" id="KW-1185">Reference proteome</keyword>
<dbReference type="PANTHER" id="PTHR10217:SF435">
    <property type="entry name" value="POTASSIUM VOLTAGE-GATED CHANNEL PROTEIN EAG"/>
    <property type="match status" value="1"/>
</dbReference>
<proteinExistence type="predicted"/>
<dbReference type="Gene3D" id="2.60.120.10">
    <property type="entry name" value="Jelly Rolls"/>
    <property type="match status" value="1"/>
</dbReference>
<comment type="caution">
    <text evidence="3">The sequence shown here is derived from an EMBL/GenBank/DDBJ whole genome shotgun (WGS) entry which is preliminary data.</text>
</comment>
<feature type="transmembrane region" description="Helical" evidence="1">
    <location>
        <begin position="189"/>
        <end position="204"/>
    </location>
</feature>
<gene>
    <name evidence="3" type="ORF">OBRU01_06964</name>
</gene>
<sequence length="472" mass="55188">MCLESRTRDFHESYYEHSCSVVAERDVLETDIRGTSFSARSSWDFFMLLVFILNKVTFHHNTSFIFSDLYRSFYYIGAGLELIIISDLFVNLATGYINQQEKKVVLDKRLGVLHYCSTKLFLHMASAMPLQWMIFLRYGSNFDCSLCKTSRFICALEIFSVLNLVRLYECSKYLSREWSSYKISYTMKSLRVFILGLLTMFQFIEMADIVTLRVMVEEGQIVSNSYVAILLRNRYGNEERSNAFLFFIIDFSRICKSILLFSFAYQNMTYYLDRIISLIAYMIASMFYLWIITEVFALICLLKYPEDRMILIKRSMVNMVRCRQLSDKVSAKLDAYYDFNFSKLKAVEGGNEMFESMPTVLRRELFMSCNSRFIMRIPYFAEWPIAIKSTISEGLCIVAAGALAVYSEDNEVGHLIDGDYFGELSLVTDGEHNTVPTIGWRLRQSNTAEYRYSIKFKRSPLLDQDFYYKSQL</sequence>
<dbReference type="PROSITE" id="PS50042">
    <property type="entry name" value="CNMP_BINDING_3"/>
    <property type="match status" value="1"/>
</dbReference>
<dbReference type="InterPro" id="IPR000595">
    <property type="entry name" value="cNMP-bd_dom"/>
</dbReference>
<feature type="transmembrane region" description="Helical" evidence="1">
    <location>
        <begin position="73"/>
        <end position="99"/>
    </location>
</feature>
<feature type="transmembrane region" description="Helical" evidence="1">
    <location>
        <begin position="43"/>
        <end position="61"/>
    </location>
</feature>
<keyword evidence="1" id="KW-1133">Transmembrane helix</keyword>
<dbReference type="InterPro" id="IPR050818">
    <property type="entry name" value="KCNH_animal-type"/>
</dbReference>
<dbReference type="GO" id="GO:0005886">
    <property type="term" value="C:plasma membrane"/>
    <property type="evidence" value="ECO:0007669"/>
    <property type="project" value="TreeGrafter"/>
</dbReference>
<protein>
    <submittedName>
        <fullName evidence="3">Potassium/sodium hyperpolarization-activated cyclic nucleotide-gated channel</fullName>
    </submittedName>
</protein>
<feature type="transmembrane region" description="Helical" evidence="1">
    <location>
        <begin position="243"/>
        <end position="266"/>
    </location>
</feature>
<dbReference type="InterPro" id="IPR018490">
    <property type="entry name" value="cNMP-bd_dom_sf"/>
</dbReference>
<dbReference type="AlphaFoldDB" id="A0A0L7LJK8"/>
<keyword evidence="1" id="KW-0472">Membrane</keyword>
<keyword evidence="1" id="KW-0812">Transmembrane</keyword>
<name>A0A0L7LJK8_OPEBR</name>
<reference evidence="3 4" key="1">
    <citation type="journal article" date="2015" name="Genome Biol. Evol.">
        <title>The genome of winter moth (Operophtera brumata) provides a genomic perspective on sexual dimorphism and phenology.</title>
        <authorList>
            <person name="Derks M.F."/>
            <person name="Smit S."/>
            <person name="Salis L."/>
            <person name="Schijlen E."/>
            <person name="Bossers A."/>
            <person name="Mateman C."/>
            <person name="Pijl A.S."/>
            <person name="de Ridder D."/>
            <person name="Groenen M.A."/>
            <person name="Visser M.E."/>
            <person name="Megens H.J."/>
        </authorList>
    </citation>
    <scope>NUCLEOTIDE SEQUENCE [LARGE SCALE GENOMIC DNA]</scope>
    <source>
        <strain evidence="3">WM2013NL</strain>
        <tissue evidence="3">Head and thorax</tissue>
    </source>
</reference>